<comment type="caution">
    <text evidence="2">The sequence shown here is derived from an EMBL/GenBank/DDBJ whole genome shotgun (WGS) entry which is preliminary data.</text>
</comment>
<organism evidence="2 3">
    <name type="scientific">Roseibacillus ishigakijimensis</name>
    <dbReference type="NCBI Taxonomy" id="454146"/>
    <lineage>
        <taxon>Bacteria</taxon>
        <taxon>Pseudomonadati</taxon>
        <taxon>Verrucomicrobiota</taxon>
        <taxon>Verrucomicrobiia</taxon>
        <taxon>Verrucomicrobiales</taxon>
        <taxon>Verrucomicrobiaceae</taxon>
        <taxon>Roseibacillus</taxon>
    </lineage>
</organism>
<accession>A0A934RNI2</accession>
<gene>
    <name evidence="2" type="ORF">JIN78_11280</name>
</gene>
<evidence type="ECO:0000313" key="3">
    <source>
        <dbReference type="Proteomes" id="UP000604083"/>
    </source>
</evidence>
<feature type="signal peptide" evidence="1">
    <location>
        <begin position="1"/>
        <end position="16"/>
    </location>
</feature>
<feature type="chain" id="PRO_5037987383" description="Alkyl hydroperoxide reductase subunit C/ Thiol specific antioxidant domain-containing protein" evidence="1">
    <location>
        <begin position="17"/>
        <end position="67"/>
    </location>
</feature>
<dbReference type="Proteomes" id="UP000604083">
    <property type="component" value="Unassembled WGS sequence"/>
</dbReference>
<evidence type="ECO:0000256" key="1">
    <source>
        <dbReference type="SAM" id="SignalP"/>
    </source>
</evidence>
<dbReference type="PROSITE" id="PS51257">
    <property type="entry name" value="PROKAR_LIPOPROTEIN"/>
    <property type="match status" value="1"/>
</dbReference>
<protein>
    <recommendedName>
        <fullName evidence="4">Alkyl hydroperoxide reductase subunit C/ Thiol specific antioxidant domain-containing protein</fullName>
    </recommendedName>
</protein>
<dbReference type="AlphaFoldDB" id="A0A934RNI2"/>
<reference evidence="2" key="1">
    <citation type="submission" date="2021-01" db="EMBL/GenBank/DDBJ databases">
        <title>Modified the classification status of verrucomicrobia.</title>
        <authorList>
            <person name="Feng X."/>
        </authorList>
    </citation>
    <scope>NUCLEOTIDE SEQUENCE</scope>
    <source>
        <strain evidence="2">KCTC 12986</strain>
    </source>
</reference>
<dbReference type="RefSeq" id="WP_200392078.1">
    <property type="nucleotide sequence ID" value="NZ_JAENIO010000028.1"/>
</dbReference>
<keyword evidence="3" id="KW-1185">Reference proteome</keyword>
<evidence type="ECO:0008006" key="4">
    <source>
        <dbReference type="Google" id="ProtNLM"/>
    </source>
</evidence>
<dbReference type="EMBL" id="JAENIO010000028">
    <property type="protein sequence ID" value="MBK1834644.1"/>
    <property type="molecule type" value="Genomic_DNA"/>
</dbReference>
<evidence type="ECO:0000313" key="2">
    <source>
        <dbReference type="EMBL" id="MBK1834644.1"/>
    </source>
</evidence>
<sequence>MKVFLLALALFLSACAMNTGKFVPRDQQSRLPDLYERDQYNRLVSLRSYGAEDYLLVFFYPEADTPG</sequence>
<name>A0A934RNI2_9BACT</name>
<proteinExistence type="predicted"/>
<keyword evidence="1" id="KW-0732">Signal</keyword>